<evidence type="ECO:0000313" key="2">
    <source>
        <dbReference type="EMBL" id="EGE05678.1"/>
    </source>
</evidence>
<dbReference type="Proteomes" id="UP000009169">
    <property type="component" value="Unassembled WGS sequence"/>
</dbReference>
<proteinExistence type="predicted"/>
<feature type="transmembrane region" description="Helical" evidence="1">
    <location>
        <begin position="34"/>
        <end position="52"/>
    </location>
</feature>
<reference evidence="3" key="1">
    <citation type="journal article" date="2012" name="MBio">
        <title>Comparative genome analysis of Trichophyton rubrum and related dermatophytes reveals candidate genes involved in infection.</title>
        <authorList>
            <person name="Martinez D.A."/>
            <person name="Oliver B.G."/>
            <person name="Graeser Y."/>
            <person name="Goldberg J.M."/>
            <person name="Li W."/>
            <person name="Martinez-Rossi N.M."/>
            <person name="Monod M."/>
            <person name="Shelest E."/>
            <person name="Barton R.C."/>
            <person name="Birch E."/>
            <person name="Brakhage A.A."/>
            <person name="Chen Z."/>
            <person name="Gurr S.J."/>
            <person name="Heiman D."/>
            <person name="Heitman J."/>
            <person name="Kosti I."/>
            <person name="Rossi A."/>
            <person name="Saif S."/>
            <person name="Samalova M."/>
            <person name="Saunders C.W."/>
            <person name="Shea T."/>
            <person name="Summerbell R.C."/>
            <person name="Xu J."/>
            <person name="Young S."/>
            <person name="Zeng Q."/>
            <person name="Birren B.W."/>
            <person name="Cuomo C.A."/>
            <person name="White T.C."/>
        </authorList>
    </citation>
    <scope>NUCLEOTIDE SEQUENCE [LARGE SCALE GENOMIC DNA]</scope>
    <source>
        <strain evidence="3">ATCC MYA-4606 / CBS 127.97</strain>
    </source>
</reference>
<sequence>MAYEAAPYHTAASWSVEQTAGTVLTSYSVRGNELAIIIIICMLGVRPLRAALFQRCFKPKCQPRDTCKARCRFTSRSQDRVYHHHPISMLSQISSDDDPHDGVSMTYEYSSLFQDSYDPGTLFVSR</sequence>
<protein>
    <submittedName>
        <fullName evidence="2">Uncharacterized protein</fullName>
    </submittedName>
</protein>
<keyword evidence="1" id="KW-0472">Membrane</keyword>
<keyword evidence="1" id="KW-0812">Transmembrane</keyword>
<organism evidence="2 3">
    <name type="scientific">Trichophyton equinum (strain ATCC MYA-4606 / CBS 127.97)</name>
    <name type="common">Horse ringworm fungus</name>
    <dbReference type="NCBI Taxonomy" id="559882"/>
    <lineage>
        <taxon>Eukaryota</taxon>
        <taxon>Fungi</taxon>
        <taxon>Dikarya</taxon>
        <taxon>Ascomycota</taxon>
        <taxon>Pezizomycotina</taxon>
        <taxon>Eurotiomycetes</taxon>
        <taxon>Eurotiomycetidae</taxon>
        <taxon>Onygenales</taxon>
        <taxon>Arthrodermataceae</taxon>
        <taxon>Trichophyton</taxon>
    </lineage>
</organism>
<dbReference type="HOGENOM" id="CLU_1983141_0_0_1"/>
<evidence type="ECO:0000313" key="3">
    <source>
        <dbReference type="Proteomes" id="UP000009169"/>
    </source>
</evidence>
<dbReference type="VEuPathDB" id="FungiDB:TEQG_04686"/>
<dbReference type="EMBL" id="DS995741">
    <property type="protein sequence ID" value="EGE05678.1"/>
    <property type="molecule type" value="Genomic_DNA"/>
</dbReference>
<name>F2PUW0_TRIEC</name>
<keyword evidence="1" id="KW-1133">Transmembrane helix</keyword>
<evidence type="ECO:0000256" key="1">
    <source>
        <dbReference type="SAM" id="Phobius"/>
    </source>
</evidence>
<accession>F2PUW0</accession>
<keyword evidence="3" id="KW-1185">Reference proteome</keyword>
<gene>
    <name evidence="2" type="ORF">TEQG_04686</name>
</gene>
<dbReference type="AlphaFoldDB" id="F2PUW0"/>